<keyword evidence="3" id="KW-1185">Reference proteome</keyword>
<reference evidence="2 3" key="1">
    <citation type="submission" date="2016-07" db="EMBL/GenBank/DDBJ databases">
        <title>Pervasive Adenine N6-methylation of Active Genes in Fungi.</title>
        <authorList>
            <consortium name="DOE Joint Genome Institute"/>
            <person name="Mondo S.J."/>
            <person name="Dannebaum R.O."/>
            <person name="Kuo R.C."/>
            <person name="Labutti K."/>
            <person name="Haridas S."/>
            <person name="Kuo A."/>
            <person name="Salamov A."/>
            <person name="Ahrendt S.R."/>
            <person name="Lipzen A."/>
            <person name="Sullivan W."/>
            <person name="Andreopoulos W.B."/>
            <person name="Clum A."/>
            <person name="Lindquist E."/>
            <person name="Daum C."/>
            <person name="Ramamoorthy G.K."/>
            <person name="Gryganskyi A."/>
            <person name="Culley D."/>
            <person name="Magnuson J.K."/>
            <person name="James T.Y."/>
            <person name="O'Malley M.A."/>
            <person name="Stajich J.E."/>
            <person name="Spatafora J.W."/>
            <person name="Visel A."/>
            <person name="Grigoriev I.V."/>
        </authorList>
    </citation>
    <scope>NUCLEOTIDE SEQUENCE [LARGE SCALE GENOMIC DNA]</scope>
    <source>
        <strain evidence="2 3">CBS 129021</strain>
    </source>
</reference>
<feature type="region of interest" description="Disordered" evidence="1">
    <location>
        <begin position="25"/>
        <end position="50"/>
    </location>
</feature>
<dbReference type="GeneID" id="63781950"/>
<proteinExistence type="predicted"/>
<dbReference type="InParanoid" id="A0A1Y2EDK2"/>
<feature type="region of interest" description="Disordered" evidence="1">
    <location>
        <begin position="64"/>
        <end position="84"/>
    </location>
</feature>
<comment type="caution">
    <text evidence="2">The sequence shown here is derived from an EMBL/GenBank/DDBJ whole genome shotgun (WGS) entry which is preliminary data.</text>
</comment>
<evidence type="ECO:0000256" key="1">
    <source>
        <dbReference type="SAM" id="MobiDB-lite"/>
    </source>
</evidence>
<dbReference type="EMBL" id="MCFJ01000002">
    <property type="protein sequence ID" value="ORY69651.1"/>
    <property type="molecule type" value="Genomic_DNA"/>
</dbReference>
<accession>A0A1Y2EDK2</accession>
<feature type="compositionally biased region" description="Basic and acidic residues" evidence="1">
    <location>
        <begin position="35"/>
        <end position="46"/>
    </location>
</feature>
<evidence type="ECO:0000313" key="2">
    <source>
        <dbReference type="EMBL" id="ORY69651.1"/>
    </source>
</evidence>
<gene>
    <name evidence="2" type="ORF">BCR38DRAFT_89613</name>
</gene>
<dbReference type="AlphaFoldDB" id="A0A1Y2EDK2"/>
<organism evidence="2 3">
    <name type="scientific">Pseudomassariella vexata</name>
    <dbReference type="NCBI Taxonomy" id="1141098"/>
    <lineage>
        <taxon>Eukaryota</taxon>
        <taxon>Fungi</taxon>
        <taxon>Dikarya</taxon>
        <taxon>Ascomycota</taxon>
        <taxon>Pezizomycotina</taxon>
        <taxon>Sordariomycetes</taxon>
        <taxon>Xylariomycetidae</taxon>
        <taxon>Amphisphaeriales</taxon>
        <taxon>Pseudomassariaceae</taxon>
        <taxon>Pseudomassariella</taxon>
    </lineage>
</organism>
<dbReference type="OrthoDB" id="4838614at2759"/>
<dbReference type="RefSeq" id="XP_040719601.1">
    <property type="nucleotide sequence ID" value="XM_040865738.1"/>
</dbReference>
<evidence type="ECO:0000313" key="3">
    <source>
        <dbReference type="Proteomes" id="UP000193689"/>
    </source>
</evidence>
<dbReference type="Proteomes" id="UP000193689">
    <property type="component" value="Unassembled WGS sequence"/>
</dbReference>
<protein>
    <submittedName>
        <fullName evidence="2">Uncharacterized protein</fullName>
    </submittedName>
</protein>
<name>A0A1Y2EDK2_9PEZI</name>
<dbReference type="STRING" id="1141098.A0A1Y2EDK2"/>
<sequence>MGLVRTGHRPNSSGRLPACRRMIEPNDHLPLSGESENHHQREHRQPADANAFQDNQQYQYQGKTLDDVQRPSAKADTTPPGDMGQLLAKQNVNVWNPSQTTNITVHLDMDVEHDLDGSLEEFARLIRLGNFAAAKEFFADNLEEHMDKPYVLVQYAEMLLEQGDYKAIAELEDDPIWNAEGNILDNEEGRLIQMYWGLMLLYADCHKPGTDPRRFSIISDTLDTLHSTVNPEGRDIASTEIKILALIIRFCSFPHVHVNRIELHQHLEEMFPETFYKSLYTNLLRQGRIWDFHDIMLARITVENIQDMTGFWTDCSGIRLRLRALKTDWTSPDGDIDISTSLALLSIFTSIVIDYCFYFNGKEDMVEGILDQSRPLAQSVSQNDPQTMKSRPYIKWIIAKAQFSNEKGPNETDAFVQYLQSTRGVVYHYTRRGLPRYVPVNDENPGWKLSDAEDKYKNPIKLALKTAQELGDYNTQEIALQQLIRLTSNPLKEFDML</sequence>